<dbReference type="GO" id="GO:0061928">
    <property type="term" value="F:glutathione specific gamma-glutamylcyclotransferase activity"/>
    <property type="evidence" value="ECO:0007669"/>
    <property type="project" value="UniProtKB-EC"/>
</dbReference>
<protein>
    <recommendedName>
        <fullName evidence="1">glutathione-specific gamma-glutamylcyclotransferase</fullName>
        <ecNumber evidence="1">4.3.2.7</ecNumber>
    </recommendedName>
</protein>
<evidence type="ECO:0000313" key="3">
    <source>
        <dbReference type="EMBL" id="KGJ23195.1"/>
    </source>
</evidence>
<dbReference type="PANTHER" id="PTHR12192">
    <property type="entry name" value="CATION TRANSPORT PROTEIN CHAC-RELATED"/>
    <property type="match status" value="1"/>
</dbReference>
<evidence type="ECO:0000313" key="4">
    <source>
        <dbReference type="EMBL" id="SDW16795.1"/>
    </source>
</evidence>
<reference evidence="3 5" key="2">
    <citation type="submission" date="2014-10" db="EMBL/GenBank/DDBJ databases">
        <title>Paracoccus sanguinis sp. nov., isolated from clinical specimens of New York State patients.</title>
        <authorList>
            <person name="Mingle L.A."/>
            <person name="Cole J.A."/>
            <person name="Lapierre P."/>
            <person name="Musser K.A."/>
        </authorList>
    </citation>
    <scope>NUCLEOTIDE SEQUENCE [LARGE SCALE GENOMIC DNA]</scope>
    <source>
        <strain evidence="3 5">5503</strain>
    </source>
</reference>
<dbReference type="OrthoDB" id="9795692at2"/>
<dbReference type="InterPro" id="IPR006840">
    <property type="entry name" value="ChaC"/>
</dbReference>
<dbReference type="Gene3D" id="3.10.490.10">
    <property type="entry name" value="Gamma-glutamyl cyclotransferase-like"/>
    <property type="match status" value="1"/>
</dbReference>
<dbReference type="GO" id="GO:0006751">
    <property type="term" value="P:glutathione catabolic process"/>
    <property type="evidence" value="ECO:0007669"/>
    <property type="project" value="InterPro"/>
</dbReference>
<dbReference type="GO" id="GO:0016740">
    <property type="term" value="F:transferase activity"/>
    <property type="evidence" value="ECO:0007669"/>
    <property type="project" value="UniProtKB-KW"/>
</dbReference>
<dbReference type="InterPro" id="IPR013024">
    <property type="entry name" value="GGCT-like"/>
</dbReference>
<sequence length="185" mass="20142">MHHGGWVFGYGSLMWAPEFPVAEQVIAQADGWRRSFCLRSIQHRGTAEAPGLVLGLEAQPGHLCTGLALRVEAPLWPEVHAALRARELVTEAYREALVPLELADGRRVEALTYVMRPEHWQYCGGLGIEEQARIIASAHGGRGPNAEYLFNTAAHLDELGIPDDDIAALAAQVRALTAQRGSMSA</sequence>
<dbReference type="STRING" id="1545044.SAMN05444276_101286"/>
<proteinExistence type="predicted"/>
<keyword evidence="2" id="KW-0456">Lyase</keyword>
<dbReference type="CDD" id="cd06661">
    <property type="entry name" value="GGCT_like"/>
    <property type="match status" value="1"/>
</dbReference>
<dbReference type="Proteomes" id="UP000029858">
    <property type="component" value="Unassembled WGS sequence"/>
</dbReference>
<reference evidence="4" key="3">
    <citation type="submission" date="2016-10" db="EMBL/GenBank/DDBJ databases">
        <authorList>
            <person name="de Groot N.N."/>
        </authorList>
    </citation>
    <scope>NUCLEOTIDE SEQUENCE [LARGE SCALE GENOMIC DNA]</scope>
    <source>
        <strain evidence="4">DSM 29303</strain>
    </source>
</reference>
<dbReference type="AlphaFoldDB" id="A0A099GK17"/>
<dbReference type="Proteomes" id="UP000182944">
    <property type="component" value="Unassembled WGS sequence"/>
</dbReference>
<gene>
    <name evidence="3" type="ORF">IX56_03310</name>
    <name evidence="4" type="ORF">SAMN05444276_101286</name>
</gene>
<reference evidence="6" key="4">
    <citation type="submission" date="2016-10" db="EMBL/GenBank/DDBJ databases">
        <authorList>
            <person name="Varghese N."/>
            <person name="Submissions S."/>
        </authorList>
    </citation>
    <scope>NUCLEOTIDE SEQUENCE [LARGE SCALE GENOMIC DNA]</scope>
    <source>
        <strain evidence="6">DSM 29303</strain>
    </source>
</reference>
<dbReference type="EMBL" id="JRKQ01000009">
    <property type="protein sequence ID" value="KGJ23195.1"/>
    <property type="molecule type" value="Genomic_DNA"/>
</dbReference>
<dbReference type="Pfam" id="PF04752">
    <property type="entry name" value="ChaC"/>
    <property type="match status" value="1"/>
</dbReference>
<keyword evidence="6" id="KW-1185">Reference proteome</keyword>
<dbReference type="PANTHER" id="PTHR12192:SF2">
    <property type="entry name" value="GLUTATHIONE-SPECIFIC GAMMA-GLUTAMYLCYCLOTRANSFERASE 2"/>
    <property type="match status" value="1"/>
</dbReference>
<evidence type="ECO:0000256" key="1">
    <source>
        <dbReference type="ARBA" id="ARBA00012344"/>
    </source>
</evidence>
<dbReference type="EMBL" id="FNNA01000001">
    <property type="protein sequence ID" value="SDW16795.1"/>
    <property type="molecule type" value="Genomic_DNA"/>
</dbReference>
<dbReference type="SUPFAM" id="SSF110857">
    <property type="entry name" value="Gamma-glutamyl cyclotransferase-like"/>
    <property type="match status" value="1"/>
</dbReference>
<keyword evidence="3" id="KW-0808">Transferase</keyword>
<accession>A0A099GK17</accession>
<dbReference type="InterPro" id="IPR036568">
    <property type="entry name" value="GGCT-like_sf"/>
</dbReference>
<dbReference type="RefSeq" id="WP_036707420.1">
    <property type="nucleotide sequence ID" value="NZ_FNNA01000001.1"/>
</dbReference>
<dbReference type="EC" id="4.3.2.7" evidence="1"/>
<accession>A0A099G9C6</accession>
<reference evidence="3 5" key="1">
    <citation type="submission" date="2014-09" db="EMBL/GenBank/DDBJ databases">
        <authorList>
            <person name="McGinnis J.M."/>
            <person name="Wolfgang W.J."/>
        </authorList>
    </citation>
    <scope>NUCLEOTIDE SEQUENCE [LARGE SCALE GENOMIC DNA]</scope>
    <source>
        <strain evidence="3 5">5503</strain>
    </source>
</reference>
<organism evidence="3 5">
    <name type="scientific">Paracoccus sanguinis</name>
    <dbReference type="NCBI Taxonomy" id="1545044"/>
    <lineage>
        <taxon>Bacteria</taxon>
        <taxon>Pseudomonadati</taxon>
        <taxon>Pseudomonadota</taxon>
        <taxon>Alphaproteobacteria</taxon>
        <taxon>Rhodobacterales</taxon>
        <taxon>Paracoccaceae</taxon>
        <taxon>Paracoccus</taxon>
    </lineage>
</organism>
<dbReference type="GO" id="GO:0005737">
    <property type="term" value="C:cytoplasm"/>
    <property type="evidence" value="ECO:0007669"/>
    <property type="project" value="TreeGrafter"/>
</dbReference>
<name>A0A099GK17_9RHOB</name>
<evidence type="ECO:0000313" key="5">
    <source>
        <dbReference type="Proteomes" id="UP000029858"/>
    </source>
</evidence>
<evidence type="ECO:0000313" key="6">
    <source>
        <dbReference type="Proteomes" id="UP000182944"/>
    </source>
</evidence>
<evidence type="ECO:0000256" key="2">
    <source>
        <dbReference type="ARBA" id="ARBA00023239"/>
    </source>
</evidence>